<reference evidence="2" key="1">
    <citation type="submission" date="2023-03" db="EMBL/GenBank/DDBJ databases">
        <authorList>
            <person name="Julca I."/>
        </authorList>
    </citation>
    <scope>NUCLEOTIDE SEQUENCE</scope>
</reference>
<keyword evidence="3" id="KW-1185">Reference proteome</keyword>
<proteinExistence type="predicted"/>
<name>A0AAV1DVH3_OLDCO</name>
<protein>
    <submittedName>
        <fullName evidence="2">OLC1v1012212C1</fullName>
    </submittedName>
</protein>
<dbReference type="AlphaFoldDB" id="A0AAV1DVH3"/>
<dbReference type="EMBL" id="OX459124">
    <property type="protein sequence ID" value="CAI9111881.1"/>
    <property type="molecule type" value="Genomic_DNA"/>
</dbReference>
<accession>A0AAV1DVH3</accession>
<feature type="region of interest" description="Disordered" evidence="1">
    <location>
        <begin position="55"/>
        <end position="150"/>
    </location>
</feature>
<evidence type="ECO:0000313" key="3">
    <source>
        <dbReference type="Proteomes" id="UP001161247"/>
    </source>
</evidence>
<sequence length="150" mass="17308">MRAISIQKERRRAHDLDKDLEKMLDYFADVTHTTLTLENDDEIVIEDSQILLNYEPYRPSQGPRGETMKPWPREKIRGRKRRSPFRPSQSHDHAEGWGRHEQKNLGGENVGGGEEMGGDNVRREDNVGSSRESYTPHEEVPLTITIRGES</sequence>
<evidence type="ECO:0000256" key="1">
    <source>
        <dbReference type="SAM" id="MobiDB-lite"/>
    </source>
</evidence>
<dbReference type="Proteomes" id="UP001161247">
    <property type="component" value="Chromosome 7"/>
</dbReference>
<evidence type="ECO:0000313" key="2">
    <source>
        <dbReference type="EMBL" id="CAI9111881.1"/>
    </source>
</evidence>
<organism evidence="2 3">
    <name type="scientific">Oldenlandia corymbosa var. corymbosa</name>
    <dbReference type="NCBI Taxonomy" id="529605"/>
    <lineage>
        <taxon>Eukaryota</taxon>
        <taxon>Viridiplantae</taxon>
        <taxon>Streptophyta</taxon>
        <taxon>Embryophyta</taxon>
        <taxon>Tracheophyta</taxon>
        <taxon>Spermatophyta</taxon>
        <taxon>Magnoliopsida</taxon>
        <taxon>eudicotyledons</taxon>
        <taxon>Gunneridae</taxon>
        <taxon>Pentapetalae</taxon>
        <taxon>asterids</taxon>
        <taxon>lamiids</taxon>
        <taxon>Gentianales</taxon>
        <taxon>Rubiaceae</taxon>
        <taxon>Rubioideae</taxon>
        <taxon>Spermacoceae</taxon>
        <taxon>Hedyotis-Oldenlandia complex</taxon>
        <taxon>Oldenlandia</taxon>
    </lineage>
</organism>
<gene>
    <name evidence="2" type="ORF">OLC1_LOCUS19169</name>
</gene>
<feature type="compositionally biased region" description="Basic and acidic residues" evidence="1">
    <location>
        <begin position="89"/>
        <end position="103"/>
    </location>
</feature>